<name>A0A7S3CPS8_9SPIT</name>
<accession>A0A7S3CPS8</accession>
<dbReference type="GO" id="GO:0008270">
    <property type="term" value="F:zinc ion binding"/>
    <property type="evidence" value="ECO:0007669"/>
    <property type="project" value="UniProtKB-KW"/>
</dbReference>
<dbReference type="PANTHER" id="PTHR13244">
    <property type="entry name" value="ZINC FINGER MYND DOMAIN CONTAINING PROTEIN 10"/>
    <property type="match status" value="1"/>
</dbReference>
<evidence type="ECO:0000256" key="2">
    <source>
        <dbReference type="ARBA" id="ARBA00022771"/>
    </source>
</evidence>
<evidence type="ECO:0000256" key="5">
    <source>
        <dbReference type="SAM" id="MobiDB-lite"/>
    </source>
</evidence>
<gene>
    <name evidence="7" type="ORF">SRAS04492_LOCUS5738</name>
</gene>
<keyword evidence="2 4" id="KW-0863">Zinc-finger</keyword>
<dbReference type="PROSITE" id="PS50865">
    <property type="entry name" value="ZF_MYND_2"/>
    <property type="match status" value="1"/>
</dbReference>
<dbReference type="Pfam" id="PF01753">
    <property type="entry name" value="zf-MYND"/>
    <property type="match status" value="1"/>
</dbReference>
<dbReference type="PANTHER" id="PTHR13244:SF7">
    <property type="entry name" value="ZINC FINGER MYND DOMAIN-CONTAINING PROTEIN 10"/>
    <property type="match status" value="1"/>
</dbReference>
<dbReference type="InterPro" id="IPR002893">
    <property type="entry name" value="Znf_MYND"/>
</dbReference>
<evidence type="ECO:0000256" key="3">
    <source>
        <dbReference type="ARBA" id="ARBA00022833"/>
    </source>
</evidence>
<dbReference type="GO" id="GO:0005737">
    <property type="term" value="C:cytoplasm"/>
    <property type="evidence" value="ECO:0007669"/>
    <property type="project" value="TreeGrafter"/>
</dbReference>
<proteinExistence type="predicted"/>
<evidence type="ECO:0000259" key="6">
    <source>
        <dbReference type="PROSITE" id="PS50865"/>
    </source>
</evidence>
<dbReference type="PROSITE" id="PS01360">
    <property type="entry name" value="ZF_MYND_1"/>
    <property type="match status" value="1"/>
</dbReference>
<dbReference type="EMBL" id="HBIA01011336">
    <property type="protein sequence ID" value="CAE0233936.1"/>
    <property type="molecule type" value="Transcribed_RNA"/>
</dbReference>
<evidence type="ECO:0000256" key="1">
    <source>
        <dbReference type="ARBA" id="ARBA00022723"/>
    </source>
</evidence>
<dbReference type="Gene3D" id="6.10.140.2220">
    <property type="match status" value="1"/>
</dbReference>
<evidence type="ECO:0000256" key="4">
    <source>
        <dbReference type="PROSITE-ProRule" id="PRU00134"/>
    </source>
</evidence>
<dbReference type="InterPro" id="IPR052298">
    <property type="entry name" value="ZMYND10"/>
</dbReference>
<reference evidence="7" key="1">
    <citation type="submission" date="2021-01" db="EMBL/GenBank/DDBJ databases">
        <authorList>
            <person name="Corre E."/>
            <person name="Pelletier E."/>
            <person name="Niang G."/>
            <person name="Scheremetjew M."/>
            <person name="Finn R."/>
            <person name="Kale V."/>
            <person name="Holt S."/>
            <person name="Cochrane G."/>
            <person name="Meng A."/>
            <person name="Brown T."/>
            <person name="Cohen L."/>
        </authorList>
    </citation>
    <scope>NUCLEOTIDE SEQUENCE</scope>
    <source>
        <strain evidence="7">Ras09</strain>
    </source>
</reference>
<dbReference type="AlphaFoldDB" id="A0A7S3CPS8"/>
<feature type="region of interest" description="Disordered" evidence="5">
    <location>
        <begin position="265"/>
        <end position="292"/>
    </location>
</feature>
<dbReference type="SUPFAM" id="SSF144232">
    <property type="entry name" value="HIT/MYND zinc finger-like"/>
    <property type="match status" value="1"/>
</dbReference>
<organism evidence="7">
    <name type="scientific">Strombidium rassoulzadegani</name>
    <dbReference type="NCBI Taxonomy" id="1082188"/>
    <lineage>
        <taxon>Eukaryota</taxon>
        <taxon>Sar</taxon>
        <taxon>Alveolata</taxon>
        <taxon>Ciliophora</taxon>
        <taxon>Intramacronucleata</taxon>
        <taxon>Spirotrichea</taxon>
        <taxon>Oligotrichia</taxon>
        <taxon>Strombidiidae</taxon>
        <taxon>Strombidium</taxon>
    </lineage>
</organism>
<protein>
    <recommendedName>
        <fullName evidence="6">MYND-type domain-containing protein</fullName>
    </recommendedName>
</protein>
<keyword evidence="1" id="KW-0479">Metal-binding</keyword>
<evidence type="ECO:0000313" key="7">
    <source>
        <dbReference type="EMBL" id="CAE0233936.1"/>
    </source>
</evidence>
<feature type="domain" description="MYND-type" evidence="6">
    <location>
        <begin position="219"/>
        <end position="255"/>
    </location>
</feature>
<sequence>MEEIEFSCSMIAFSIIRFITDHIADLSVPIVHQMMENNDIPCVLVPLLELKPWLRKNCHGETEKFEDMKWQVVEKKDSQKLTKIEAQIWLSIYNLFLNQEVNRKYEITSFRKSNLLRLRKYMNETLIDQLPMLTDMFRALEEMSLMGDNPIAQKNSFIVQQMPEMRAKIMANRDWNAIAKYQMDHFFNTEANDPQAEMESLMRLYGSDVFDQFIEDPKCSCCGDTATQRCSKCKSEWYCSRECQIKQWKQHKKLCETLATIRKEDDERAKKVAEITQPAQPKKKQPLIQELN</sequence>
<keyword evidence="3" id="KW-0862">Zinc</keyword>